<dbReference type="AlphaFoldDB" id="A0A2K4ZP80"/>
<reference evidence="2 3" key="1">
    <citation type="submission" date="2018-01" db="EMBL/GenBank/DDBJ databases">
        <authorList>
            <person name="Gaut B.S."/>
            <person name="Morton B.R."/>
            <person name="Clegg M.T."/>
            <person name="Duvall M.R."/>
        </authorList>
    </citation>
    <scope>NUCLEOTIDE SEQUENCE [LARGE SCALE GENOMIC DNA]</scope>
    <source>
        <strain evidence="2">GP69</strain>
    </source>
</reference>
<dbReference type="Proteomes" id="UP000236311">
    <property type="component" value="Unassembled WGS sequence"/>
</dbReference>
<organism evidence="2 3">
    <name type="scientific">Acetatifactor muris</name>
    <dbReference type="NCBI Taxonomy" id="879566"/>
    <lineage>
        <taxon>Bacteria</taxon>
        <taxon>Bacillati</taxon>
        <taxon>Bacillota</taxon>
        <taxon>Clostridia</taxon>
        <taxon>Lachnospirales</taxon>
        <taxon>Lachnospiraceae</taxon>
        <taxon>Acetatifactor</taxon>
    </lineage>
</organism>
<keyword evidence="1" id="KW-0175">Coiled coil</keyword>
<accession>A0A2K4ZP80</accession>
<dbReference type="EMBL" id="OFSM01000042">
    <property type="protein sequence ID" value="SOY32226.1"/>
    <property type="molecule type" value="Genomic_DNA"/>
</dbReference>
<keyword evidence="3" id="KW-1185">Reference proteome</keyword>
<sequence length="351" mass="40479">MFSLDKCVPICISCVKKEVVNENGTVNENKLKTMCQRLDKPFYSDELDSAFLQQKRENGYLSDDEVAKCGEKIVGFYFKNINTLRQNKDKSFVDSENDGFIHKTVNVIAQNKKEQTLQRYSDITGNEKSACKQNEKLIVWSDQDKQNKQYAIEVVGYDPFEEYPEEGRKFLFNQLSPYLEDDSNADDAYKLSQILQIIKNNYQIDICDKKMSQLDPLKDAESIKTLSDIKNKLVQSNDKIAKENEISVKNRSNKDAGKSTLTYLMRDLREKDFDKAEADYYDQLRGVGSQWATGMSIKAIKENGIFDENDKKEVYEMQLDMIATLNKEVDELKEKIRILTLENDRLKAGVG</sequence>
<evidence type="ECO:0000313" key="2">
    <source>
        <dbReference type="EMBL" id="SOY32226.1"/>
    </source>
</evidence>
<feature type="coiled-coil region" evidence="1">
    <location>
        <begin position="315"/>
        <end position="349"/>
    </location>
</feature>
<evidence type="ECO:0000256" key="1">
    <source>
        <dbReference type="SAM" id="Coils"/>
    </source>
</evidence>
<name>A0A2K4ZP80_9FIRM</name>
<protein>
    <submittedName>
        <fullName evidence="2">Uncharacterized protein</fullName>
    </submittedName>
</protein>
<gene>
    <name evidence="2" type="ORF">AMURIS_04984</name>
</gene>
<proteinExistence type="predicted"/>
<evidence type="ECO:0000313" key="3">
    <source>
        <dbReference type="Proteomes" id="UP000236311"/>
    </source>
</evidence>